<dbReference type="Proteomes" id="UP000637423">
    <property type="component" value="Unassembled WGS sequence"/>
</dbReference>
<dbReference type="AlphaFoldDB" id="A0A916XG80"/>
<protein>
    <submittedName>
        <fullName evidence="8">Cytochrome c</fullName>
    </submittedName>
</protein>
<evidence type="ECO:0000256" key="4">
    <source>
        <dbReference type="PROSITE-ProRule" id="PRU00433"/>
    </source>
</evidence>
<dbReference type="InterPro" id="IPR036909">
    <property type="entry name" value="Cyt_c-like_dom_sf"/>
</dbReference>
<dbReference type="GO" id="GO:0009055">
    <property type="term" value="F:electron transfer activity"/>
    <property type="evidence" value="ECO:0007669"/>
    <property type="project" value="InterPro"/>
</dbReference>
<dbReference type="InterPro" id="IPR009056">
    <property type="entry name" value="Cyt_c-like_dom"/>
</dbReference>
<keyword evidence="6" id="KW-0732">Signal</keyword>
<dbReference type="PANTHER" id="PTHR33751:SF11">
    <property type="entry name" value="BLL4483 PROTEIN"/>
    <property type="match status" value="1"/>
</dbReference>
<feature type="region of interest" description="Disordered" evidence="5">
    <location>
        <begin position="26"/>
        <end position="45"/>
    </location>
</feature>
<keyword evidence="2 4" id="KW-0479">Metal-binding</keyword>
<dbReference type="InterPro" id="IPR050597">
    <property type="entry name" value="Cytochrome_c_Oxidase_Subunit"/>
</dbReference>
<comment type="caution">
    <text evidence="8">The sequence shown here is derived from an EMBL/GenBank/DDBJ whole genome shotgun (WGS) entry which is preliminary data.</text>
</comment>
<dbReference type="PANTHER" id="PTHR33751">
    <property type="entry name" value="CBB3-TYPE CYTOCHROME C OXIDASE SUBUNIT FIXP"/>
    <property type="match status" value="1"/>
</dbReference>
<feature type="chain" id="PRO_5037594868" evidence="6">
    <location>
        <begin position="18"/>
        <end position="262"/>
    </location>
</feature>
<organism evidence="8 9">
    <name type="scientific">Undibacterium terreum</name>
    <dbReference type="NCBI Taxonomy" id="1224302"/>
    <lineage>
        <taxon>Bacteria</taxon>
        <taxon>Pseudomonadati</taxon>
        <taxon>Pseudomonadota</taxon>
        <taxon>Betaproteobacteria</taxon>
        <taxon>Burkholderiales</taxon>
        <taxon>Oxalobacteraceae</taxon>
        <taxon>Undibacterium</taxon>
    </lineage>
</organism>
<dbReference type="GO" id="GO:0020037">
    <property type="term" value="F:heme binding"/>
    <property type="evidence" value="ECO:0007669"/>
    <property type="project" value="InterPro"/>
</dbReference>
<accession>A0A916XG80</accession>
<evidence type="ECO:0000313" key="8">
    <source>
        <dbReference type="EMBL" id="GGC71060.1"/>
    </source>
</evidence>
<dbReference type="SUPFAM" id="SSF46626">
    <property type="entry name" value="Cytochrome c"/>
    <property type="match status" value="2"/>
</dbReference>
<reference evidence="8" key="1">
    <citation type="journal article" date="2014" name="Int. J. Syst. Evol. Microbiol.">
        <title>Complete genome sequence of Corynebacterium casei LMG S-19264T (=DSM 44701T), isolated from a smear-ripened cheese.</title>
        <authorList>
            <consortium name="US DOE Joint Genome Institute (JGI-PGF)"/>
            <person name="Walter F."/>
            <person name="Albersmeier A."/>
            <person name="Kalinowski J."/>
            <person name="Ruckert C."/>
        </authorList>
    </citation>
    <scope>NUCLEOTIDE SEQUENCE</scope>
    <source>
        <strain evidence="8">CGMCC 1.10998</strain>
    </source>
</reference>
<evidence type="ECO:0000256" key="5">
    <source>
        <dbReference type="SAM" id="MobiDB-lite"/>
    </source>
</evidence>
<feature type="domain" description="Cytochrome c" evidence="7">
    <location>
        <begin position="142"/>
        <end position="232"/>
    </location>
</feature>
<evidence type="ECO:0000256" key="2">
    <source>
        <dbReference type="ARBA" id="ARBA00022723"/>
    </source>
</evidence>
<dbReference type="EMBL" id="BMED01000001">
    <property type="protein sequence ID" value="GGC71060.1"/>
    <property type="molecule type" value="Genomic_DNA"/>
</dbReference>
<name>A0A916XG80_9BURK</name>
<sequence length="262" mass="27226">MMAVAVLLSGVAMQAGAAGQAAATATASNPSTTGTPKAEGTPAANQQTVVPDTIAQRLAACTACHGKEGRAASDGYYPRIAGKPEGYLFNQLKNFRDGKRKYPLMTYMVGQMPDAYLREMAEFFSSQHPPYPAPQAAQSDQSILERGRQLVQSGDSSKKLPACVACHGDKMTGIAPFIPGLLGLPRDYVVGQLGAWQTGARHAHAPDCMAQIAKALSPQDIGAVSAWLASQPMPSDVIAPLAGAAGANVYSSRPLVCGSAPQ</sequence>
<evidence type="ECO:0000256" key="3">
    <source>
        <dbReference type="ARBA" id="ARBA00023004"/>
    </source>
</evidence>
<keyword evidence="9" id="KW-1185">Reference proteome</keyword>
<reference evidence="8" key="2">
    <citation type="submission" date="2020-09" db="EMBL/GenBank/DDBJ databases">
        <authorList>
            <person name="Sun Q."/>
            <person name="Zhou Y."/>
        </authorList>
    </citation>
    <scope>NUCLEOTIDE SEQUENCE</scope>
    <source>
        <strain evidence="8">CGMCC 1.10998</strain>
    </source>
</reference>
<proteinExistence type="predicted"/>
<keyword evidence="1 4" id="KW-0349">Heme</keyword>
<dbReference type="GO" id="GO:0046872">
    <property type="term" value="F:metal ion binding"/>
    <property type="evidence" value="ECO:0007669"/>
    <property type="project" value="UniProtKB-KW"/>
</dbReference>
<evidence type="ECO:0000256" key="1">
    <source>
        <dbReference type="ARBA" id="ARBA00022617"/>
    </source>
</evidence>
<evidence type="ECO:0000313" key="9">
    <source>
        <dbReference type="Proteomes" id="UP000637423"/>
    </source>
</evidence>
<gene>
    <name evidence="8" type="ORF">GCM10011396_17720</name>
</gene>
<dbReference type="PROSITE" id="PS51007">
    <property type="entry name" value="CYTC"/>
    <property type="match status" value="2"/>
</dbReference>
<feature type="domain" description="Cytochrome c" evidence="7">
    <location>
        <begin position="40"/>
        <end position="128"/>
    </location>
</feature>
<evidence type="ECO:0000256" key="6">
    <source>
        <dbReference type="SAM" id="SignalP"/>
    </source>
</evidence>
<keyword evidence="3 4" id="KW-0408">Iron</keyword>
<evidence type="ECO:0000259" key="7">
    <source>
        <dbReference type="PROSITE" id="PS51007"/>
    </source>
</evidence>
<feature type="signal peptide" evidence="6">
    <location>
        <begin position="1"/>
        <end position="17"/>
    </location>
</feature>
<dbReference type="Gene3D" id="1.10.760.10">
    <property type="entry name" value="Cytochrome c-like domain"/>
    <property type="match status" value="2"/>
</dbReference>